<dbReference type="Proteomes" id="UP000321618">
    <property type="component" value="Unassembled WGS sequence"/>
</dbReference>
<evidence type="ECO:0000256" key="2">
    <source>
        <dbReference type="SAM" id="SignalP"/>
    </source>
</evidence>
<feature type="signal peptide" evidence="2">
    <location>
        <begin position="1"/>
        <end position="29"/>
    </location>
</feature>
<evidence type="ECO:0000313" key="3">
    <source>
        <dbReference type="EMBL" id="GEO77566.1"/>
    </source>
</evidence>
<feature type="chain" id="PRO_5044281575" description="1,4-beta-N-acetylmuramidase" evidence="2">
    <location>
        <begin position="30"/>
        <end position="324"/>
    </location>
</feature>
<evidence type="ECO:0008006" key="5">
    <source>
        <dbReference type="Google" id="ProtNLM"/>
    </source>
</evidence>
<dbReference type="GO" id="GO:0016052">
    <property type="term" value="P:carbohydrate catabolic process"/>
    <property type="evidence" value="ECO:0007669"/>
    <property type="project" value="TreeGrafter"/>
</dbReference>
<organism evidence="3 4">
    <name type="scientific">Companilactobacillus crustorum</name>
    <dbReference type="NCBI Taxonomy" id="392416"/>
    <lineage>
        <taxon>Bacteria</taxon>
        <taxon>Bacillati</taxon>
        <taxon>Bacillota</taxon>
        <taxon>Bacilli</taxon>
        <taxon>Lactobacillales</taxon>
        <taxon>Lactobacillaceae</taxon>
        <taxon>Companilactobacillus</taxon>
    </lineage>
</organism>
<protein>
    <recommendedName>
        <fullName evidence="5">1,4-beta-N-acetylmuramidase</fullName>
    </recommendedName>
</protein>
<comment type="similarity">
    <text evidence="1">Belongs to the glycosyl hydrolase 25 family.</text>
</comment>
<dbReference type="GO" id="GO:0003796">
    <property type="term" value="F:lysozyme activity"/>
    <property type="evidence" value="ECO:0007669"/>
    <property type="project" value="InterPro"/>
</dbReference>
<dbReference type="GO" id="GO:0016998">
    <property type="term" value="P:cell wall macromolecule catabolic process"/>
    <property type="evidence" value="ECO:0007669"/>
    <property type="project" value="InterPro"/>
</dbReference>
<gene>
    <name evidence="3" type="ORF">LCR01_20090</name>
</gene>
<reference evidence="3 4" key="1">
    <citation type="submission" date="2019-07" db="EMBL/GenBank/DDBJ databases">
        <title>Whole genome shotgun sequence of Lactobacillus crustorum NBRC 107159.</title>
        <authorList>
            <person name="Hosoyama A."/>
            <person name="Uohara A."/>
            <person name="Ohji S."/>
            <person name="Ichikawa N."/>
        </authorList>
    </citation>
    <scope>NUCLEOTIDE SEQUENCE [LARGE SCALE GENOMIC DNA]</scope>
    <source>
        <strain evidence="3 4">NBRC 107159</strain>
    </source>
</reference>
<dbReference type="RefSeq" id="WP_057868333.1">
    <property type="nucleotide sequence ID" value="NZ_BJZM01000069.1"/>
</dbReference>
<proteinExistence type="inferred from homology"/>
<accession>A0AB34ADS0</accession>
<evidence type="ECO:0000256" key="1">
    <source>
        <dbReference type="ARBA" id="ARBA00010646"/>
    </source>
</evidence>
<dbReference type="PANTHER" id="PTHR34135">
    <property type="entry name" value="LYSOZYME"/>
    <property type="match status" value="1"/>
</dbReference>
<dbReference type="Pfam" id="PF01183">
    <property type="entry name" value="Glyco_hydro_25"/>
    <property type="match status" value="1"/>
</dbReference>
<sequence length="324" mass="35709">MFHKMGIKTLIAATFSVVALFFCVTNVDAARMDMVDVSNYNGDMTIDNFKDMKDNYGVKAAVTKISEGTSFKDAYAANDIKTAQAAGLYINGYHYARYNNVQQAIEEADFAAQTAQADGLPAGSVLVADVESSEQSKVSKAQNDADNTAFMNEVAKYGYRSDIYTMGSWVGTVETVDKGWIAEYPADATNLNHYPNAHGWQWTCRYKFNGSYGNFDVSQLYDNFFTSYQAPASYVVNNANTSTDSQATNDAINNTTNISAINVNNQNGPYVPLMALQNDGSMKKVTNRALSKNTPWATDQTKEVNGVTYHRVATNEWVDAQYVI</sequence>
<name>A0AB34ADS0_9LACO</name>
<dbReference type="PANTHER" id="PTHR34135:SF2">
    <property type="entry name" value="LYSOZYME"/>
    <property type="match status" value="1"/>
</dbReference>
<dbReference type="SUPFAM" id="SSF51445">
    <property type="entry name" value="(Trans)glycosidases"/>
    <property type="match status" value="1"/>
</dbReference>
<comment type="caution">
    <text evidence="3">The sequence shown here is derived from an EMBL/GenBank/DDBJ whole genome shotgun (WGS) entry which is preliminary data.</text>
</comment>
<dbReference type="Gene3D" id="3.20.20.80">
    <property type="entry name" value="Glycosidases"/>
    <property type="match status" value="1"/>
</dbReference>
<dbReference type="InterPro" id="IPR002053">
    <property type="entry name" value="Glyco_hydro_25"/>
</dbReference>
<dbReference type="AlphaFoldDB" id="A0AB34ADS0"/>
<dbReference type="InterPro" id="IPR017853">
    <property type="entry name" value="GH"/>
</dbReference>
<dbReference type="EMBL" id="BJZM01000069">
    <property type="protein sequence ID" value="GEO77566.1"/>
    <property type="molecule type" value="Genomic_DNA"/>
</dbReference>
<dbReference type="GO" id="GO:0009253">
    <property type="term" value="P:peptidoglycan catabolic process"/>
    <property type="evidence" value="ECO:0007669"/>
    <property type="project" value="InterPro"/>
</dbReference>
<keyword evidence="2" id="KW-0732">Signal</keyword>
<dbReference type="PROSITE" id="PS51904">
    <property type="entry name" value="GLYCOSYL_HYDROL_F25_2"/>
    <property type="match status" value="1"/>
</dbReference>
<evidence type="ECO:0000313" key="4">
    <source>
        <dbReference type="Proteomes" id="UP000321618"/>
    </source>
</evidence>